<reference evidence="8" key="2">
    <citation type="submission" date="2025-09" db="UniProtKB">
        <authorList>
            <consortium name="Ensembl"/>
        </authorList>
    </citation>
    <scope>IDENTIFICATION</scope>
</reference>
<keyword evidence="3" id="KW-0677">Repeat</keyword>
<evidence type="ECO:0000259" key="7">
    <source>
        <dbReference type="PROSITE" id="PS51873"/>
    </source>
</evidence>
<dbReference type="STRING" id="30732.ENSOMEP00000012863"/>
<dbReference type="SMART" id="SM00647">
    <property type="entry name" value="IBR"/>
    <property type="match status" value="2"/>
</dbReference>
<dbReference type="AlphaFoldDB" id="A0A3B3C6C8"/>
<dbReference type="Ensembl" id="ENSOMET00000020349.1">
    <property type="protein sequence ID" value="ENSOMEP00000012863.1"/>
    <property type="gene ID" value="ENSOMEG00000014296.1"/>
</dbReference>
<dbReference type="Proteomes" id="UP000261560">
    <property type="component" value="Unplaced"/>
</dbReference>
<keyword evidence="1" id="KW-0808">Transferase</keyword>
<dbReference type="PROSITE" id="PS51873">
    <property type="entry name" value="TRIAD"/>
    <property type="match status" value="1"/>
</dbReference>
<keyword evidence="2" id="KW-0479">Metal-binding</keyword>
<keyword evidence="9" id="KW-1185">Reference proteome</keyword>
<dbReference type="InterPro" id="IPR044066">
    <property type="entry name" value="TRIAD_supradom"/>
</dbReference>
<proteinExistence type="predicted"/>
<evidence type="ECO:0000256" key="5">
    <source>
        <dbReference type="ARBA" id="ARBA00022786"/>
    </source>
</evidence>
<accession>A0A3B3C6C8</accession>
<evidence type="ECO:0000256" key="4">
    <source>
        <dbReference type="ARBA" id="ARBA00022771"/>
    </source>
</evidence>
<dbReference type="InterPro" id="IPR002867">
    <property type="entry name" value="IBR_dom"/>
</dbReference>
<organism evidence="8 9">
    <name type="scientific">Oryzias melastigma</name>
    <name type="common">Marine medaka</name>
    <dbReference type="NCBI Taxonomy" id="30732"/>
    <lineage>
        <taxon>Eukaryota</taxon>
        <taxon>Metazoa</taxon>
        <taxon>Chordata</taxon>
        <taxon>Craniata</taxon>
        <taxon>Vertebrata</taxon>
        <taxon>Euteleostomi</taxon>
        <taxon>Actinopterygii</taxon>
        <taxon>Neopterygii</taxon>
        <taxon>Teleostei</taxon>
        <taxon>Neoteleostei</taxon>
        <taxon>Acanthomorphata</taxon>
        <taxon>Ovalentaria</taxon>
        <taxon>Atherinomorphae</taxon>
        <taxon>Beloniformes</taxon>
        <taxon>Adrianichthyidae</taxon>
        <taxon>Oryziinae</taxon>
        <taxon>Oryzias</taxon>
    </lineage>
</organism>
<evidence type="ECO:0000313" key="8">
    <source>
        <dbReference type="Ensembl" id="ENSOMEP00000012863.1"/>
    </source>
</evidence>
<keyword evidence="5" id="KW-0833">Ubl conjugation pathway</keyword>
<evidence type="ECO:0000256" key="1">
    <source>
        <dbReference type="ARBA" id="ARBA00022679"/>
    </source>
</evidence>
<evidence type="ECO:0000313" key="9">
    <source>
        <dbReference type="Proteomes" id="UP000261560"/>
    </source>
</evidence>
<dbReference type="PaxDb" id="30732-ENSOMEP00000012863"/>
<dbReference type="OMA" id="HSKKGCP"/>
<dbReference type="FunFam" id="1.20.120.1750:FF:000040">
    <property type="entry name" value="RBR-type E3 ubiquitin transferase"/>
    <property type="match status" value="1"/>
</dbReference>
<evidence type="ECO:0000256" key="3">
    <source>
        <dbReference type="ARBA" id="ARBA00022737"/>
    </source>
</evidence>
<keyword evidence="4" id="KW-0863">Zinc-finger</keyword>
<dbReference type="SUPFAM" id="SSF57850">
    <property type="entry name" value="RING/U-box"/>
    <property type="match status" value="2"/>
</dbReference>
<dbReference type="GO" id="GO:0016740">
    <property type="term" value="F:transferase activity"/>
    <property type="evidence" value="ECO:0007669"/>
    <property type="project" value="UniProtKB-KW"/>
</dbReference>
<name>A0A3B3C6C8_ORYME</name>
<protein>
    <recommendedName>
        <fullName evidence="7">RING-type domain-containing protein</fullName>
    </recommendedName>
</protein>
<feature type="domain" description="RING-type" evidence="7">
    <location>
        <begin position="33"/>
        <end position="274"/>
    </location>
</feature>
<reference evidence="8" key="1">
    <citation type="submission" date="2025-08" db="UniProtKB">
        <authorList>
            <consortium name="Ensembl"/>
        </authorList>
    </citation>
    <scope>IDENTIFICATION</scope>
</reference>
<keyword evidence="6" id="KW-0862">Zinc</keyword>
<evidence type="ECO:0000256" key="6">
    <source>
        <dbReference type="ARBA" id="ARBA00022833"/>
    </source>
</evidence>
<evidence type="ECO:0000256" key="2">
    <source>
        <dbReference type="ARBA" id="ARBA00022723"/>
    </source>
</evidence>
<dbReference type="GeneTree" id="ENSGT00510000050415"/>
<sequence length="286" mass="32578">MTQGHVTSLFCGGNKMSKIEKVYNLKDKTFKFVDREDELDCFDSPRAEMSCGHAVTPMSLTNWCRKLSTYYFLFILLSVIGKNRFVCGMTGCNKEWSYEEVCKMALLTPEEKKYFETTMKIIADRERMKNTKLCPGCKRGVTRTDESNLRTRCHDCTNKKGRGFDFCWQCLHEWKGPPSRSDHCENDGCFSEALKTLRDCPDIVFQSVRNVAGCPCIRACPTCGSLLQHSSQNCKNVVCPRCRVEFCFVCLKVTTECIRLSHSLTCLSGVAPRQTSIPVWHQNPSS</sequence>
<dbReference type="GO" id="GO:0008270">
    <property type="term" value="F:zinc ion binding"/>
    <property type="evidence" value="ECO:0007669"/>
    <property type="project" value="UniProtKB-KW"/>
</dbReference>